<evidence type="ECO:0000313" key="2">
    <source>
        <dbReference type="EMBL" id="ACV79888.1"/>
    </source>
</evidence>
<dbReference type="KEGG" id="nml:Namu_3566"/>
<reference evidence="3" key="1">
    <citation type="submission" date="2009-09" db="EMBL/GenBank/DDBJ databases">
        <title>The complete genome of Nakamurella multipartita DSM 44233.</title>
        <authorList>
            <consortium name="US DOE Joint Genome Institute (JGI-PGF)"/>
            <person name="Lucas S."/>
            <person name="Copeland A."/>
            <person name="Lapidus A."/>
            <person name="Glavina del Rio T."/>
            <person name="Dalin E."/>
            <person name="Tice H."/>
            <person name="Bruce D."/>
            <person name="Goodwin L."/>
            <person name="Pitluck S."/>
            <person name="Kyrpides N."/>
            <person name="Mavromatis K."/>
            <person name="Ivanova N."/>
            <person name="Ovchinnikova G."/>
            <person name="Sims D."/>
            <person name="Meincke L."/>
            <person name="Brettin T."/>
            <person name="Detter J.C."/>
            <person name="Han C."/>
            <person name="Larimer F."/>
            <person name="Land M."/>
            <person name="Hauser L."/>
            <person name="Markowitz V."/>
            <person name="Cheng J.-F."/>
            <person name="Hugenholtz P."/>
            <person name="Woyke T."/>
            <person name="Wu D."/>
            <person name="Klenk H.-P."/>
            <person name="Eisen J.A."/>
        </authorList>
    </citation>
    <scope>NUCLEOTIDE SEQUENCE [LARGE SCALE GENOMIC DNA]</scope>
    <source>
        <strain evidence="3">ATCC 700099 / DSM 44233 / CIP 104796 / JCM 9543 / NBRC 105858 / Y-104</strain>
    </source>
</reference>
<dbReference type="EMBL" id="CP001737">
    <property type="protein sequence ID" value="ACV79888.1"/>
    <property type="molecule type" value="Genomic_DNA"/>
</dbReference>
<accession>C8XEY7</accession>
<protein>
    <submittedName>
        <fullName evidence="2">Uncharacterized protein</fullName>
    </submittedName>
</protein>
<dbReference type="HOGENOM" id="CLU_2058853_0_0_11"/>
<dbReference type="InParanoid" id="C8XEY7"/>
<gene>
    <name evidence="2" type="ordered locus">Namu_3566</name>
</gene>
<keyword evidence="3" id="KW-1185">Reference proteome</keyword>
<reference evidence="2 3" key="2">
    <citation type="journal article" date="2010" name="Stand. Genomic Sci.">
        <title>Complete genome sequence of Nakamurella multipartita type strain (Y-104).</title>
        <authorList>
            <person name="Tice H."/>
            <person name="Mayilraj S."/>
            <person name="Sims D."/>
            <person name="Lapidus A."/>
            <person name="Nolan M."/>
            <person name="Lucas S."/>
            <person name="Glavina Del Rio T."/>
            <person name="Copeland A."/>
            <person name="Cheng J.F."/>
            <person name="Meincke L."/>
            <person name="Bruce D."/>
            <person name="Goodwin L."/>
            <person name="Pitluck S."/>
            <person name="Ivanova N."/>
            <person name="Mavromatis K."/>
            <person name="Ovchinnikova G."/>
            <person name="Pati A."/>
            <person name="Chen A."/>
            <person name="Palaniappan K."/>
            <person name="Land M."/>
            <person name="Hauser L."/>
            <person name="Chang Y.J."/>
            <person name="Jeffries C.D."/>
            <person name="Detter J.C."/>
            <person name="Brettin T."/>
            <person name="Rohde M."/>
            <person name="Goker M."/>
            <person name="Bristow J."/>
            <person name="Eisen J.A."/>
            <person name="Markowitz V."/>
            <person name="Hugenholtz P."/>
            <person name="Kyrpides N.C."/>
            <person name="Klenk H.P."/>
            <person name="Chen F."/>
        </authorList>
    </citation>
    <scope>NUCLEOTIDE SEQUENCE [LARGE SCALE GENOMIC DNA]</scope>
    <source>
        <strain evidence="3">ATCC 700099 / DSM 44233 / CIP 104796 / JCM 9543 / NBRC 105858 / Y-104</strain>
    </source>
</reference>
<evidence type="ECO:0000313" key="3">
    <source>
        <dbReference type="Proteomes" id="UP000002218"/>
    </source>
</evidence>
<organism evidence="2 3">
    <name type="scientific">Nakamurella multipartita (strain ATCC 700099 / DSM 44233 / CIP 104796 / JCM 9543 / NBRC 105858 / Y-104)</name>
    <name type="common">Microsphaera multipartita</name>
    <dbReference type="NCBI Taxonomy" id="479431"/>
    <lineage>
        <taxon>Bacteria</taxon>
        <taxon>Bacillati</taxon>
        <taxon>Actinomycetota</taxon>
        <taxon>Actinomycetes</taxon>
        <taxon>Nakamurellales</taxon>
        <taxon>Nakamurellaceae</taxon>
        <taxon>Nakamurella</taxon>
    </lineage>
</organism>
<feature type="region of interest" description="Disordered" evidence="1">
    <location>
        <begin position="1"/>
        <end position="21"/>
    </location>
</feature>
<proteinExistence type="predicted"/>
<evidence type="ECO:0000256" key="1">
    <source>
        <dbReference type="SAM" id="MobiDB-lite"/>
    </source>
</evidence>
<name>C8XEY7_NAKMY</name>
<dbReference type="Proteomes" id="UP000002218">
    <property type="component" value="Chromosome"/>
</dbReference>
<dbReference type="AlphaFoldDB" id="C8XEY7"/>
<sequence length="119" mass="12837">MAKLSVPAGGVGQTDSMLSVPTPETNSCSVMRFANGSDGDVAWMSTVNTFYGGLGAIFQWSRSLDSVGCVPYDDTNAWSDHSTYLISPHLLDTFRNAFKDSERLHDAPAGREWPPIGPP</sequence>